<comment type="caution">
    <text evidence="2">The sequence shown here is derived from an EMBL/GenBank/DDBJ whole genome shotgun (WGS) entry which is preliminary data.</text>
</comment>
<evidence type="ECO:0000256" key="1">
    <source>
        <dbReference type="SAM" id="MobiDB-lite"/>
    </source>
</evidence>
<feature type="region of interest" description="Disordered" evidence="1">
    <location>
        <begin position="695"/>
        <end position="726"/>
    </location>
</feature>
<dbReference type="EMBL" id="JABSNW010000004">
    <property type="protein sequence ID" value="KAL2888461.1"/>
    <property type="molecule type" value="Genomic_DNA"/>
</dbReference>
<dbReference type="Proteomes" id="UP001610728">
    <property type="component" value="Unassembled WGS sequence"/>
</dbReference>
<reference evidence="2 3" key="1">
    <citation type="submission" date="2020-05" db="EMBL/GenBank/DDBJ databases">
        <title>Ceratocystis lukuohia genome.</title>
        <authorList>
            <person name="Harrington T.C."/>
            <person name="Kim K."/>
            <person name="Mayers C.G."/>
        </authorList>
    </citation>
    <scope>NUCLEOTIDE SEQUENCE [LARGE SCALE GENOMIC DNA]</scope>
    <source>
        <strain evidence="2 3">C4212</strain>
    </source>
</reference>
<dbReference type="RefSeq" id="XP_070859641.1">
    <property type="nucleotide sequence ID" value="XM_071002555.1"/>
</dbReference>
<evidence type="ECO:0000313" key="2">
    <source>
        <dbReference type="EMBL" id="KAL2888461.1"/>
    </source>
</evidence>
<protein>
    <submittedName>
        <fullName evidence="2">Uncharacterized protein</fullName>
    </submittedName>
</protein>
<keyword evidence="3" id="KW-1185">Reference proteome</keyword>
<accession>A0ABR4MJP6</accession>
<evidence type="ECO:0000313" key="3">
    <source>
        <dbReference type="Proteomes" id="UP001610728"/>
    </source>
</evidence>
<sequence length="1007" mass="108166">MSTNYRIRKPYVLASLPRPFNPETGKFFVGEVFGHQLDQPRKKRTELIAAIDGESVNLYDVNAFSGSSLRLAPFSLPSVPFVPRPSPLYYSANLLPPSPQIASSSLITSHPISPEQSFSCAPISLRMRLAKPHGTVRYTYAATRASTSAKGKPKQRITVFKDSVDANGKATSESLFVTVPSASPIILLETSTVLASVPNSRFDGNLVAVCKNGHILCFSPEDLTLRWQQSGNSLSQDEVTKFSALSIEHAAVVPAGDVIDGLFEGSSDIVSSAFSRTVTKDQKARADVVIFVACVTRGDASERLLCALAVNPTATDADATVPALVRLHMASLPDPEKLPASADRQFRLHVPSGSLTMLSGVYIYVYDVSRALPQIAAAMYREAATSILRLTNHSIIAASATDVAVCNPSFGSVQALMSLDMTTLKKPLKGEIQRFDMLANFKKLDLVVGLVGSLLVALPVEQPRFGAKKRQAEGLLIDSIGRGGPRDPLKKRARTGEETADIFTAPLPGTMTAEYMAEMRGAMDSADKALASGDLAAFDRLLAPCFGLTVGADGSWDLECKEKETYPLVDRRWVLYALSRAFALDEPSVENAANGEEERLPELRVALPTSNLIMYLTMAGHFTLRNLRAAFRESLENVDVPDAHLARGSVLRLVELDPTMDLLHSYLVSNKLAAVELLTAILVILRSLGFVPEEPNSTKSLEANSSSSEATAPATKATAAHSRSPNTNIDISMELDQLERELQTTEYYLSDETSIRARALTVAFAKLAAQSAPATVTALRATLQPHEVLSLIYVLRGELVRGAWTTRYQGQGDTMCVSDNDQEAGGVDADPDADIDANAAPDGSITLIADLLSRCIDAVGMLGWMVHDSLSAAAPSPSPNQTLELGDFLSALKLEVSAALQGLEECVVLEGLVGGAVRHARGIARAAQIEEKRAVERGGLRKASSVVEVGSGAAGEAAMLPLGSSWADIEPGWKVGKGGEIMQRTHRELEHLLSKGTRTYSLEKLLF</sequence>
<organism evidence="2 3">
    <name type="scientific">Ceratocystis lukuohia</name>
    <dbReference type="NCBI Taxonomy" id="2019550"/>
    <lineage>
        <taxon>Eukaryota</taxon>
        <taxon>Fungi</taxon>
        <taxon>Dikarya</taxon>
        <taxon>Ascomycota</taxon>
        <taxon>Pezizomycotina</taxon>
        <taxon>Sordariomycetes</taxon>
        <taxon>Hypocreomycetidae</taxon>
        <taxon>Microascales</taxon>
        <taxon>Ceratocystidaceae</taxon>
        <taxon>Ceratocystis</taxon>
    </lineage>
</organism>
<feature type="compositionally biased region" description="Low complexity" evidence="1">
    <location>
        <begin position="697"/>
        <end position="722"/>
    </location>
</feature>
<proteinExistence type="predicted"/>
<name>A0ABR4MJP6_9PEZI</name>
<gene>
    <name evidence="2" type="ORF">HOO65_040798</name>
</gene>
<dbReference type="GeneID" id="98118574"/>